<accession>A0A2R6A5W3</accession>
<dbReference type="InterPro" id="IPR008040">
    <property type="entry name" value="Hydant_A_N"/>
</dbReference>
<dbReference type="Proteomes" id="UP000240880">
    <property type="component" value="Unassembled WGS sequence"/>
</dbReference>
<proteinExistence type="predicted"/>
<protein>
    <recommendedName>
        <fullName evidence="5">Hydantoinase</fullName>
    </recommendedName>
</protein>
<dbReference type="Pfam" id="PF05378">
    <property type="entry name" value="Hydant_A_N"/>
    <property type="match status" value="1"/>
</dbReference>
<dbReference type="PANTHER" id="PTHR11365">
    <property type="entry name" value="5-OXOPROLINASE RELATED"/>
    <property type="match status" value="1"/>
</dbReference>
<dbReference type="InterPro" id="IPR002821">
    <property type="entry name" value="Hydantoinase_A"/>
</dbReference>
<dbReference type="EMBL" id="NEXC01000174">
    <property type="protein sequence ID" value="PSN81727.1"/>
    <property type="molecule type" value="Genomic_DNA"/>
</dbReference>
<name>A0A2R6A5W3_9ARCH</name>
<dbReference type="PANTHER" id="PTHR11365:SF23">
    <property type="entry name" value="HYPOTHETICAL 5-OXOPROLINASE (EUROFUNG)-RELATED"/>
    <property type="match status" value="1"/>
</dbReference>
<gene>
    <name evidence="3" type="ORF">B9Q01_10505</name>
</gene>
<evidence type="ECO:0000313" key="3">
    <source>
        <dbReference type="EMBL" id="PSN81727.1"/>
    </source>
</evidence>
<evidence type="ECO:0008006" key="5">
    <source>
        <dbReference type="Google" id="ProtNLM"/>
    </source>
</evidence>
<dbReference type="AlphaFoldDB" id="A0A2R6A5W3"/>
<feature type="domain" description="Hydantoinase/oxoprolinase N-terminal" evidence="2">
    <location>
        <begin position="4"/>
        <end position="175"/>
    </location>
</feature>
<dbReference type="GO" id="GO:0017168">
    <property type="term" value="F:5-oxoprolinase (ATP-hydrolyzing) activity"/>
    <property type="evidence" value="ECO:0007669"/>
    <property type="project" value="TreeGrafter"/>
</dbReference>
<sequence>MLWVAVDVGGTFTDAVLFDDKTGDVHISKVSSTSDNPVVGFLESINQFGLKDKIQAIFHGTTIATNALIEGKGAKVGLITTKGFKDVLEIGTQLRPSLYSLIQKKPKPLIPRRLRMELDERTNAKGKIEKKININELKRIIRFFFQEGVESIAVSLLFSFVNPKNEITVRNFINKVKPNMLVSLSSEVCPQIGEYYRTSTTAVNSYLMPLVSNYLTNLKNELNGTINKQKIYIMSSNGGTLTLNTASRLPVLMIESGPAAGVVAACGIAKTVKIPNVISFDMGGTTAKACLIQNYQPNTVDGFEVGGEMQHSKTFYSGGSLTLGVSGYPVMVPTLDLAEVGTGGGSIAYVDMGGVIRVGPKSAGANPGPACYGKGGEEPTVTDANVVLGRLNRETFLGGTMKIYYELAKKAVTQKIAKPLGLSVIEASYGILKIAVANMVNAIRLVSVQRGYNPNNFQFRPKKLYKLTNLFVFCFTIMVFRRSLLVVGFSVLDCPT</sequence>
<evidence type="ECO:0000313" key="4">
    <source>
        <dbReference type="Proteomes" id="UP000240880"/>
    </source>
</evidence>
<feature type="domain" description="Hydantoinase A/oxoprolinase" evidence="1">
    <location>
        <begin position="197"/>
        <end position="458"/>
    </location>
</feature>
<dbReference type="GO" id="GO:0006749">
    <property type="term" value="P:glutathione metabolic process"/>
    <property type="evidence" value="ECO:0007669"/>
    <property type="project" value="TreeGrafter"/>
</dbReference>
<comment type="caution">
    <text evidence="3">The sequence shown here is derived from an EMBL/GenBank/DDBJ whole genome shotgun (WGS) entry which is preliminary data.</text>
</comment>
<organism evidence="3 4">
    <name type="scientific">Candidatus Marsarchaeota G1 archaeon OSP_D</name>
    <dbReference type="NCBI Taxonomy" id="1978155"/>
    <lineage>
        <taxon>Archaea</taxon>
        <taxon>Candidatus Marsarchaeota</taxon>
        <taxon>Candidatus Marsarchaeota group 1</taxon>
    </lineage>
</organism>
<reference evidence="3 4" key="1">
    <citation type="submission" date="2017-04" db="EMBL/GenBank/DDBJ databases">
        <title>Novel microbial lineages endemic to geothermal iron-oxide mats fill important gaps in the evolutionary history of Archaea.</title>
        <authorList>
            <person name="Jay Z.J."/>
            <person name="Beam J.P."/>
            <person name="Dlakic M."/>
            <person name="Rusch D.B."/>
            <person name="Kozubal M.A."/>
            <person name="Inskeep W.P."/>
        </authorList>
    </citation>
    <scope>NUCLEOTIDE SEQUENCE [LARGE SCALE GENOMIC DNA]</scope>
    <source>
        <strain evidence="3">OSP_D</strain>
    </source>
</reference>
<evidence type="ECO:0000259" key="1">
    <source>
        <dbReference type="Pfam" id="PF01968"/>
    </source>
</evidence>
<dbReference type="GO" id="GO:0005829">
    <property type="term" value="C:cytosol"/>
    <property type="evidence" value="ECO:0007669"/>
    <property type="project" value="TreeGrafter"/>
</dbReference>
<dbReference type="InterPro" id="IPR045079">
    <property type="entry name" value="Oxoprolinase-like"/>
</dbReference>
<dbReference type="Pfam" id="PF01968">
    <property type="entry name" value="Hydantoinase_A"/>
    <property type="match status" value="1"/>
</dbReference>
<evidence type="ECO:0000259" key="2">
    <source>
        <dbReference type="Pfam" id="PF05378"/>
    </source>
</evidence>